<dbReference type="AlphaFoldDB" id="A0A195EEW3"/>
<keyword evidence="1" id="KW-1133">Transmembrane helix</keyword>
<accession>A0A195EEW3</accession>
<reference evidence="2 3" key="1">
    <citation type="submission" date="2015-09" db="EMBL/GenBank/DDBJ databases">
        <title>Trachymyrmex cornetzi WGS genome.</title>
        <authorList>
            <person name="Nygaard S."/>
            <person name="Hu H."/>
            <person name="Boomsma J."/>
            <person name="Zhang G."/>
        </authorList>
    </citation>
    <scope>NUCLEOTIDE SEQUENCE [LARGE SCALE GENOMIC DNA]</scope>
    <source>
        <strain evidence="2">Tcor2-1</strain>
        <tissue evidence="2">Whole body</tissue>
    </source>
</reference>
<dbReference type="EMBL" id="KQ978983">
    <property type="protein sequence ID" value="KYN26778.1"/>
    <property type="molecule type" value="Genomic_DNA"/>
</dbReference>
<gene>
    <name evidence="2" type="ORF">ALC57_03819</name>
</gene>
<dbReference type="Proteomes" id="UP000078492">
    <property type="component" value="Unassembled WGS sequence"/>
</dbReference>
<protein>
    <submittedName>
        <fullName evidence="2">Uncharacterized protein</fullName>
    </submittedName>
</protein>
<evidence type="ECO:0000313" key="3">
    <source>
        <dbReference type="Proteomes" id="UP000078492"/>
    </source>
</evidence>
<keyword evidence="3" id="KW-1185">Reference proteome</keyword>
<evidence type="ECO:0000256" key="1">
    <source>
        <dbReference type="SAM" id="Phobius"/>
    </source>
</evidence>
<keyword evidence="1" id="KW-0812">Transmembrane</keyword>
<proteinExistence type="predicted"/>
<feature type="transmembrane region" description="Helical" evidence="1">
    <location>
        <begin position="31"/>
        <end position="51"/>
    </location>
</feature>
<evidence type="ECO:0000313" key="2">
    <source>
        <dbReference type="EMBL" id="KYN26778.1"/>
    </source>
</evidence>
<sequence>MSPTSENKSPSKKNKVQLTVGAGDKDKFSTVALNSSTLALMGAPPLLRGFISTRKIISMIKKIKTSYILSLFEYRSILSADYETDSMCTRSAVHACTDRSDFSSLLLLVSMRSFFFFAFFSFRFSLLLRRNPVGRGYPKSACILKFVALYEFVFQLNIFKSITFSRERMSAFHKTTTNKVNTYVERRQMIKDNPSIEMNVNAAEDATGMIVIDENIVRNNSCFQNQYYVIGKERKIFLHLENKCKYKHVSHAN</sequence>
<feature type="transmembrane region" description="Helical" evidence="1">
    <location>
        <begin position="105"/>
        <end position="125"/>
    </location>
</feature>
<organism evidence="2 3">
    <name type="scientific">Trachymyrmex cornetzi</name>
    <dbReference type="NCBI Taxonomy" id="471704"/>
    <lineage>
        <taxon>Eukaryota</taxon>
        <taxon>Metazoa</taxon>
        <taxon>Ecdysozoa</taxon>
        <taxon>Arthropoda</taxon>
        <taxon>Hexapoda</taxon>
        <taxon>Insecta</taxon>
        <taxon>Pterygota</taxon>
        <taxon>Neoptera</taxon>
        <taxon>Endopterygota</taxon>
        <taxon>Hymenoptera</taxon>
        <taxon>Apocrita</taxon>
        <taxon>Aculeata</taxon>
        <taxon>Formicoidea</taxon>
        <taxon>Formicidae</taxon>
        <taxon>Myrmicinae</taxon>
        <taxon>Trachymyrmex</taxon>
    </lineage>
</organism>
<keyword evidence="1" id="KW-0472">Membrane</keyword>
<name>A0A195EEW3_9HYME</name>